<reference evidence="2 3" key="1">
    <citation type="submission" date="2021-01" db="EMBL/GenBank/DDBJ databases">
        <title>Whole genome shotgun sequence of Catellatospora citrea NBRC 14495.</title>
        <authorList>
            <person name="Komaki H."/>
            <person name="Tamura T."/>
        </authorList>
    </citation>
    <scope>NUCLEOTIDE SEQUENCE [LARGE SCALE GENOMIC DNA]</scope>
    <source>
        <strain evidence="2 3">NBRC 14495</strain>
    </source>
</reference>
<dbReference type="Proteomes" id="UP000659904">
    <property type="component" value="Unassembled WGS sequence"/>
</dbReference>
<keyword evidence="1" id="KW-1133">Transmembrane helix</keyword>
<feature type="transmembrane region" description="Helical" evidence="1">
    <location>
        <begin position="38"/>
        <end position="62"/>
    </location>
</feature>
<dbReference type="EMBL" id="BONH01000053">
    <property type="protein sequence ID" value="GIG02470.1"/>
    <property type="molecule type" value="Genomic_DNA"/>
</dbReference>
<protein>
    <submittedName>
        <fullName evidence="2">Uncharacterized protein</fullName>
    </submittedName>
</protein>
<keyword evidence="3" id="KW-1185">Reference proteome</keyword>
<name>A0A8J3KV52_9ACTN</name>
<proteinExistence type="predicted"/>
<evidence type="ECO:0000313" key="3">
    <source>
        <dbReference type="Proteomes" id="UP000659904"/>
    </source>
</evidence>
<organism evidence="2 3">
    <name type="scientific">Catellatospora citrea</name>
    <dbReference type="NCBI Taxonomy" id="53366"/>
    <lineage>
        <taxon>Bacteria</taxon>
        <taxon>Bacillati</taxon>
        <taxon>Actinomycetota</taxon>
        <taxon>Actinomycetes</taxon>
        <taxon>Micromonosporales</taxon>
        <taxon>Micromonosporaceae</taxon>
        <taxon>Catellatospora</taxon>
    </lineage>
</organism>
<dbReference type="RefSeq" id="WP_120317582.1">
    <property type="nucleotide sequence ID" value="NZ_BONH01000053.1"/>
</dbReference>
<gene>
    <name evidence="2" type="ORF">Cci01nite_75630</name>
</gene>
<accession>A0A8J3KV52</accession>
<keyword evidence="1" id="KW-0472">Membrane</keyword>
<evidence type="ECO:0000256" key="1">
    <source>
        <dbReference type="SAM" id="Phobius"/>
    </source>
</evidence>
<feature type="transmembrane region" description="Helical" evidence="1">
    <location>
        <begin position="15"/>
        <end position="32"/>
    </location>
</feature>
<evidence type="ECO:0000313" key="2">
    <source>
        <dbReference type="EMBL" id="GIG02470.1"/>
    </source>
</evidence>
<keyword evidence="1" id="KW-0812">Transmembrane</keyword>
<comment type="caution">
    <text evidence="2">The sequence shown here is derived from an EMBL/GenBank/DDBJ whole genome shotgun (WGS) entry which is preliminary data.</text>
</comment>
<sequence length="113" mass="12034">MADDGPDLEGRRMRLVELVVLVALAIGADRLFPRAAGWAFWAIGLGLLAVMVFVVPSAARWLHRCRAAAAGRSATSGPDRVEFGEVVAAGDGDFFARVDFTAVYPEVPRSASC</sequence>
<dbReference type="AlphaFoldDB" id="A0A8J3KV52"/>